<dbReference type="EMBL" id="JALNTZ010000001">
    <property type="protein sequence ID" value="KAJ3665157.1"/>
    <property type="molecule type" value="Genomic_DNA"/>
</dbReference>
<gene>
    <name evidence="11" type="ORF">Zmor_000669</name>
</gene>
<evidence type="ECO:0000256" key="4">
    <source>
        <dbReference type="ARBA" id="ARBA00022692"/>
    </source>
</evidence>
<dbReference type="GO" id="GO:0005549">
    <property type="term" value="F:odorant binding"/>
    <property type="evidence" value="ECO:0007669"/>
    <property type="project" value="InterPro"/>
</dbReference>
<dbReference type="PANTHER" id="PTHR21137:SF35">
    <property type="entry name" value="ODORANT RECEPTOR 19A-RELATED"/>
    <property type="match status" value="1"/>
</dbReference>
<feature type="transmembrane region" description="Helical" evidence="10">
    <location>
        <begin position="67"/>
        <end position="88"/>
    </location>
</feature>
<evidence type="ECO:0000256" key="10">
    <source>
        <dbReference type="RuleBase" id="RU351113"/>
    </source>
</evidence>
<dbReference type="InterPro" id="IPR004117">
    <property type="entry name" value="7tm6_olfct_rcpt"/>
</dbReference>
<evidence type="ECO:0000256" key="3">
    <source>
        <dbReference type="ARBA" id="ARBA00022606"/>
    </source>
</evidence>
<evidence type="ECO:0000256" key="1">
    <source>
        <dbReference type="ARBA" id="ARBA00004651"/>
    </source>
</evidence>
<dbReference type="PANTHER" id="PTHR21137">
    <property type="entry name" value="ODORANT RECEPTOR"/>
    <property type="match status" value="1"/>
</dbReference>
<evidence type="ECO:0000313" key="12">
    <source>
        <dbReference type="Proteomes" id="UP001168821"/>
    </source>
</evidence>
<evidence type="ECO:0000256" key="6">
    <source>
        <dbReference type="ARBA" id="ARBA00022989"/>
    </source>
</evidence>
<feature type="transmembrane region" description="Helical" evidence="10">
    <location>
        <begin position="172"/>
        <end position="200"/>
    </location>
</feature>
<organism evidence="11 12">
    <name type="scientific">Zophobas morio</name>
    <dbReference type="NCBI Taxonomy" id="2755281"/>
    <lineage>
        <taxon>Eukaryota</taxon>
        <taxon>Metazoa</taxon>
        <taxon>Ecdysozoa</taxon>
        <taxon>Arthropoda</taxon>
        <taxon>Hexapoda</taxon>
        <taxon>Insecta</taxon>
        <taxon>Pterygota</taxon>
        <taxon>Neoptera</taxon>
        <taxon>Endopterygota</taxon>
        <taxon>Coleoptera</taxon>
        <taxon>Polyphaga</taxon>
        <taxon>Cucujiformia</taxon>
        <taxon>Tenebrionidae</taxon>
        <taxon>Zophobas</taxon>
    </lineage>
</organism>
<keyword evidence="12" id="KW-1185">Reference proteome</keyword>
<comment type="similarity">
    <text evidence="10">Belongs to the insect chemoreceptor superfamily. Heteromeric odorant receptor channel (TC 1.A.69) family.</text>
</comment>
<evidence type="ECO:0000256" key="8">
    <source>
        <dbReference type="ARBA" id="ARBA00023170"/>
    </source>
</evidence>
<evidence type="ECO:0000256" key="2">
    <source>
        <dbReference type="ARBA" id="ARBA00022475"/>
    </source>
</evidence>
<comment type="caution">
    <text evidence="11">The sequence shown here is derived from an EMBL/GenBank/DDBJ whole genome shotgun (WGS) entry which is preliminary data.</text>
</comment>
<keyword evidence="3 10" id="KW-0716">Sensory transduction</keyword>
<sequence>MDTFTKTSLDGDDLITIPLKFLWYAHLHPSLSSARSTVHNTFTITLTCLVIALAVKGIQNTYNEDIFFAAECLQTCLLTVHVIGKILIMRVQRNAIRELVSKKSVFWRPEDFTEETQKEYLIVIMRVRKIMRYYYTLALTTVLLYDLQPVLAGTLPIACYVPPFSFKYLVVVVWYLSFVTCVTICGIDSFFCSLAACIWLQFKLLHSKIKENDIYIEQSQKKAWTEVKESVDHHVFLLGYCESLNTTFQGMFLIQFLLAVLNGALGMFIFMQPGVWSNRLKCFAYFVRTISESAFYCLPAEFLANSANEVGDVVYESKWYNINKEQIKKCYTLLMMKSQKSLIFSAYGLIWINLRTLVVIYKTIFSYFTYLNSTK</sequence>
<feature type="transmembrane region" description="Helical" evidence="10">
    <location>
        <begin position="133"/>
        <end position="152"/>
    </location>
</feature>
<feature type="transmembrane region" description="Helical" evidence="10">
    <location>
        <begin position="252"/>
        <end position="271"/>
    </location>
</feature>
<protein>
    <recommendedName>
        <fullName evidence="10">Odorant receptor</fullName>
    </recommendedName>
</protein>
<keyword evidence="5 10" id="KW-0552">Olfaction</keyword>
<dbReference type="Pfam" id="PF02949">
    <property type="entry name" value="7tm_6"/>
    <property type="match status" value="1"/>
</dbReference>
<comment type="caution">
    <text evidence="10">Lacks conserved residue(s) required for the propagation of feature annotation.</text>
</comment>
<keyword evidence="6 10" id="KW-1133">Transmembrane helix</keyword>
<proteinExistence type="inferred from homology"/>
<accession>A0AA38J565</accession>
<reference evidence="11" key="1">
    <citation type="journal article" date="2023" name="G3 (Bethesda)">
        <title>Whole genome assemblies of Zophobas morio and Tenebrio molitor.</title>
        <authorList>
            <person name="Kaur S."/>
            <person name="Stinson S.A."/>
            <person name="diCenzo G.C."/>
        </authorList>
    </citation>
    <scope>NUCLEOTIDE SEQUENCE</scope>
    <source>
        <strain evidence="11">QUZm001</strain>
    </source>
</reference>
<comment type="subcellular location">
    <subcellularLocation>
        <location evidence="1 10">Cell membrane</location>
        <topology evidence="1 10">Multi-pass membrane protein</topology>
    </subcellularLocation>
</comment>
<dbReference type="GO" id="GO:0007165">
    <property type="term" value="P:signal transduction"/>
    <property type="evidence" value="ECO:0007669"/>
    <property type="project" value="UniProtKB-KW"/>
</dbReference>
<keyword evidence="7 10" id="KW-0472">Membrane</keyword>
<dbReference type="GO" id="GO:0004984">
    <property type="term" value="F:olfactory receptor activity"/>
    <property type="evidence" value="ECO:0007669"/>
    <property type="project" value="InterPro"/>
</dbReference>
<name>A0AA38J565_9CUCU</name>
<evidence type="ECO:0000256" key="7">
    <source>
        <dbReference type="ARBA" id="ARBA00023136"/>
    </source>
</evidence>
<keyword evidence="8 10" id="KW-0675">Receptor</keyword>
<keyword evidence="4 10" id="KW-0812">Transmembrane</keyword>
<evidence type="ECO:0000256" key="5">
    <source>
        <dbReference type="ARBA" id="ARBA00022725"/>
    </source>
</evidence>
<evidence type="ECO:0000313" key="11">
    <source>
        <dbReference type="EMBL" id="KAJ3665157.1"/>
    </source>
</evidence>
<feature type="transmembrane region" description="Helical" evidence="10">
    <location>
        <begin position="342"/>
        <end position="361"/>
    </location>
</feature>
<evidence type="ECO:0000256" key="9">
    <source>
        <dbReference type="ARBA" id="ARBA00023224"/>
    </source>
</evidence>
<keyword evidence="2" id="KW-1003">Cell membrane</keyword>
<dbReference type="AlphaFoldDB" id="A0AA38J565"/>
<dbReference type="GO" id="GO:0005886">
    <property type="term" value="C:plasma membrane"/>
    <property type="evidence" value="ECO:0007669"/>
    <property type="project" value="UniProtKB-SubCell"/>
</dbReference>
<dbReference type="Proteomes" id="UP001168821">
    <property type="component" value="Unassembled WGS sequence"/>
</dbReference>
<keyword evidence="9 10" id="KW-0807">Transducer</keyword>